<dbReference type="EMBL" id="SCLC01001050">
    <property type="protein sequence ID" value="MBF4437530.1"/>
    <property type="molecule type" value="Genomic_DNA"/>
</dbReference>
<dbReference type="Proteomes" id="UP000786185">
    <property type="component" value="Unassembled WGS sequence"/>
</dbReference>
<accession>A0AAW4BHV6</accession>
<dbReference type="AlphaFoldDB" id="A0AAW4BHV6"/>
<evidence type="ECO:0000313" key="2">
    <source>
        <dbReference type="EMBL" id="MBF4437530.1"/>
    </source>
</evidence>
<feature type="non-terminal residue" evidence="2">
    <location>
        <position position="1"/>
    </location>
</feature>
<gene>
    <name evidence="2" type="ORF">ERJ77_24200</name>
</gene>
<evidence type="ECO:0000256" key="1">
    <source>
        <dbReference type="SAM" id="MobiDB-lite"/>
    </source>
</evidence>
<feature type="non-terminal residue" evidence="2">
    <location>
        <position position="197"/>
    </location>
</feature>
<comment type="caution">
    <text evidence="2">The sequence shown here is derived from an EMBL/GenBank/DDBJ whole genome shotgun (WGS) entry which is preliminary data.</text>
</comment>
<feature type="compositionally biased region" description="Acidic residues" evidence="1">
    <location>
        <begin position="169"/>
        <end position="179"/>
    </location>
</feature>
<feature type="compositionally biased region" description="Low complexity" evidence="1">
    <location>
        <begin position="180"/>
        <end position="197"/>
    </location>
</feature>
<organism evidence="2 3">
    <name type="scientific">Vibrio anguillarum</name>
    <name type="common">Listonella anguillarum</name>
    <dbReference type="NCBI Taxonomy" id="55601"/>
    <lineage>
        <taxon>Bacteria</taxon>
        <taxon>Pseudomonadati</taxon>
        <taxon>Pseudomonadota</taxon>
        <taxon>Gammaproteobacteria</taxon>
        <taxon>Vibrionales</taxon>
        <taxon>Vibrionaceae</taxon>
        <taxon>Vibrio</taxon>
    </lineage>
</organism>
<evidence type="ECO:0000313" key="3">
    <source>
        <dbReference type="Proteomes" id="UP000786185"/>
    </source>
</evidence>
<feature type="region of interest" description="Disordered" evidence="1">
    <location>
        <begin position="167"/>
        <end position="197"/>
    </location>
</feature>
<reference evidence="2" key="1">
    <citation type="journal article" date="2021" name="PeerJ">
        <title>Analysis of 44 Vibrio anguillarum genomes reveals high genetic diversity.</title>
        <authorList>
            <person name="Hansen M.J."/>
            <person name="Dalsgaard I."/>
        </authorList>
    </citation>
    <scope>NUCLEOTIDE SEQUENCE</scope>
    <source>
        <strain evidence="2">850617-1/1</strain>
    </source>
</reference>
<dbReference type="InterPro" id="IPR032427">
    <property type="entry name" value="P22_portal"/>
</dbReference>
<proteinExistence type="predicted"/>
<dbReference type="Pfam" id="PF16510">
    <property type="entry name" value="P22_portal"/>
    <property type="match status" value="1"/>
</dbReference>
<protein>
    <submittedName>
        <fullName evidence="2">Portal protein</fullName>
    </submittedName>
</protein>
<sequence length="197" mass="22253">KLIQDTMGVYGAFLGQESNAISGIAIANLVEQGATTLAEINDNYNFGSQLLGELLLGYILEDMREQHNKAIVINRNDKRKRKTVVMNHVDEQGLLTNDLTRLRAHIALAPIQQTAAYKSQLAERMMMITAQLPPEVQITVIDLVLELTDVPNKQEFMERVRAALNIEKEPEDMTEEEQAELAAQKQKEQLLQQKQLE</sequence>
<name>A0AAW4BHV6_VIBAN</name>